<dbReference type="AlphaFoldDB" id="A0AAD4GQ10"/>
<feature type="transmembrane region" description="Helical" evidence="1">
    <location>
        <begin position="101"/>
        <end position="121"/>
    </location>
</feature>
<proteinExistence type="predicted"/>
<accession>A0AAD4GQ10</accession>
<dbReference type="EMBL" id="VCAU01000105">
    <property type="protein sequence ID" value="KAF9885042.1"/>
    <property type="molecule type" value="Genomic_DNA"/>
</dbReference>
<comment type="caution">
    <text evidence="2">The sequence shown here is derived from an EMBL/GenBank/DDBJ whole genome shotgun (WGS) entry which is preliminary data.</text>
</comment>
<evidence type="ECO:0000313" key="2">
    <source>
        <dbReference type="EMBL" id="KAF9885042.1"/>
    </source>
</evidence>
<reference evidence="2" key="1">
    <citation type="journal article" date="2019" name="Beilstein J. Org. Chem.">
        <title>Nanangenines: drimane sesquiterpenoids as the dominant metabolite cohort of a novel Australian fungus, Aspergillus nanangensis.</title>
        <authorList>
            <person name="Lacey H.J."/>
            <person name="Gilchrist C.L.M."/>
            <person name="Crombie A."/>
            <person name="Kalaitzis J.A."/>
            <person name="Vuong D."/>
            <person name="Rutledge P.J."/>
            <person name="Turner P."/>
            <person name="Pitt J.I."/>
            <person name="Lacey E."/>
            <person name="Chooi Y.H."/>
            <person name="Piggott A.M."/>
        </authorList>
    </citation>
    <scope>NUCLEOTIDE SEQUENCE</scope>
    <source>
        <strain evidence="2">MST-FP2251</strain>
    </source>
</reference>
<protein>
    <submittedName>
        <fullName evidence="2">Uncharacterized protein</fullName>
    </submittedName>
</protein>
<feature type="transmembrane region" description="Helical" evidence="1">
    <location>
        <begin position="54"/>
        <end position="72"/>
    </location>
</feature>
<gene>
    <name evidence="2" type="ORF">FE257_000773</name>
</gene>
<feature type="transmembrane region" description="Helical" evidence="1">
    <location>
        <begin position="166"/>
        <end position="185"/>
    </location>
</feature>
<keyword evidence="1" id="KW-0812">Transmembrane</keyword>
<organism evidence="2 3">
    <name type="scientific">Aspergillus nanangensis</name>
    <dbReference type="NCBI Taxonomy" id="2582783"/>
    <lineage>
        <taxon>Eukaryota</taxon>
        <taxon>Fungi</taxon>
        <taxon>Dikarya</taxon>
        <taxon>Ascomycota</taxon>
        <taxon>Pezizomycotina</taxon>
        <taxon>Eurotiomycetes</taxon>
        <taxon>Eurotiomycetidae</taxon>
        <taxon>Eurotiales</taxon>
        <taxon>Aspergillaceae</taxon>
        <taxon>Aspergillus</taxon>
        <taxon>Aspergillus subgen. Circumdati</taxon>
    </lineage>
</organism>
<evidence type="ECO:0000256" key="1">
    <source>
        <dbReference type="SAM" id="Phobius"/>
    </source>
</evidence>
<name>A0AAD4GQ10_ASPNN</name>
<keyword evidence="1" id="KW-0472">Membrane</keyword>
<reference evidence="2" key="2">
    <citation type="submission" date="2020-02" db="EMBL/GenBank/DDBJ databases">
        <authorList>
            <person name="Gilchrist C.L.M."/>
            <person name="Chooi Y.-H."/>
        </authorList>
    </citation>
    <scope>NUCLEOTIDE SEQUENCE</scope>
    <source>
        <strain evidence="2">MST-FP2251</strain>
    </source>
</reference>
<sequence>MANYSQVDGDETASMFARSSANKEPFTSETLPLQTGMNPAKIAHQRSKVRWRNGLVLCSILVPSAVCIWWIVNIAKHKPGMFSASTIGGQLTYQQAKAIDLISGALFAPLLMLALDTLWFGNAHASIIDQRTNKAIPLASVLEASNSSGGGFNILKIKTILQAKTWTLSLLGLLILVSGFAGKMLQNFIAYEAFNVYVASDHLASLRYLTESPAIDQLSPQTGDVSTLPFSIKQKSDIANQMAGLLTGLSFEDSASKLDAGTAYIGTNATTASLNALDTSIVGLMNVPGYRLSVDCQPAPLSGFNGIEMGGGMFVFDAVSECNTATSKTKSCEGPYTAFMPGPLSIGTSAYNNEYTYVGFSIDKTNALLGYLMSFNDTNTTLSSTWGEVHGKAFNLSTNPLFKDTKSVMTTWTIDCTIMRQEGFHNYTRPSGKGWTISTSSFSDEKSVAKSLLANWQTALNYQAPASAITGIGPPLANTAGSAFGKSANWTIYALNYLYASGEAERISYEIAAQNETSSSEDNLAKFHRVQATMSVQSYRITYIPIILLLAVLGVICAAAITAAMMYRNRQTHSARIGREVDAVRLLVDSIVGLRECAPSMAAAERLTPDELNTWATRFLVRYSETAEGDDVAIHLSRSSDSGMMDKFT</sequence>
<evidence type="ECO:0000313" key="3">
    <source>
        <dbReference type="Proteomes" id="UP001194746"/>
    </source>
</evidence>
<keyword evidence="1" id="KW-1133">Transmembrane helix</keyword>
<keyword evidence="3" id="KW-1185">Reference proteome</keyword>
<feature type="transmembrane region" description="Helical" evidence="1">
    <location>
        <begin position="543"/>
        <end position="567"/>
    </location>
</feature>
<dbReference type="Proteomes" id="UP001194746">
    <property type="component" value="Unassembled WGS sequence"/>
</dbReference>